<keyword evidence="4" id="KW-1185">Reference proteome</keyword>
<name>A0ABY2K6H6_9MICC</name>
<dbReference type="SUPFAM" id="SSF52266">
    <property type="entry name" value="SGNH hydrolase"/>
    <property type="match status" value="1"/>
</dbReference>
<evidence type="ECO:0000256" key="1">
    <source>
        <dbReference type="SAM" id="Phobius"/>
    </source>
</evidence>
<keyword evidence="1" id="KW-1133">Transmembrane helix</keyword>
<dbReference type="InterPro" id="IPR013830">
    <property type="entry name" value="SGNH_hydro"/>
</dbReference>
<dbReference type="Pfam" id="PF13472">
    <property type="entry name" value="Lipase_GDSL_2"/>
    <property type="match status" value="1"/>
</dbReference>
<evidence type="ECO:0000313" key="3">
    <source>
        <dbReference type="EMBL" id="TFI01538.1"/>
    </source>
</evidence>
<feature type="transmembrane region" description="Helical" evidence="1">
    <location>
        <begin position="37"/>
        <end position="57"/>
    </location>
</feature>
<dbReference type="Gene3D" id="3.40.50.1110">
    <property type="entry name" value="SGNH hydrolase"/>
    <property type="match status" value="1"/>
</dbReference>
<keyword evidence="3" id="KW-0378">Hydrolase</keyword>
<keyword evidence="1" id="KW-0472">Membrane</keyword>
<accession>A0ABY2K6H6</accession>
<evidence type="ECO:0000259" key="2">
    <source>
        <dbReference type="Pfam" id="PF13472"/>
    </source>
</evidence>
<reference evidence="3 4" key="1">
    <citation type="submission" date="2019-03" db="EMBL/GenBank/DDBJ databases">
        <title>Reclassification of Micrococcus aloeverae and Micrococcus yunnanensis as later heterotypic synonyms of Micrococcus luteus.</title>
        <authorList>
            <person name="Huang C.-H."/>
        </authorList>
    </citation>
    <scope>NUCLEOTIDE SEQUENCE [LARGE SCALE GENOMIC DNA]</scope>
    <source>
        <strain evidence="3 4">BCRC 12151</strain>
    </source>
</reference>
<dbReference type="InterPro" id="IPR051532">
    <property type="entry name" value="Ester_Hydrolysis_Enzymes"/>
</dbReference>
<dbReference type="GO" id="GO:0016787">
    <property type="term" value="F:hydrolase activity"/>
    <property type="evidence" value="ECO:0007669"/>
    <property type="project" value="UniProtKB-KW"/>
</dbReference>
<comment type="caution">
    <text evidence="3">The sequence shown here is derived from an EMBL/GenBank/DDBJ whole genome shotgun (WGS) entry which is preliminary data.</text>
</comment>
<dbReference type="InterPro" id="IPR036514">
    <property type="entry name" value="SGNH_hydro_sf"/>
</dbReference>
<organism evidence="3 4">
    <name type="scientific">Micrococcus lylae</name>
    <dbReference type="NCBI Taxonomy" id="1273"/>
    <lineage>
        <taxon>Bacteria</taxon>
        <taxon>Bacillati</taxon>
        <taxon>Actinomycetota</taxon>
        <taxon>Actinomycetes</taxon>
        <taxon>Micrococcales</taxon>
        <taxon>Micrococcaceae</taxon>
        <taxon>Micrococcus</taxon>
    </lineage>
</organism>
<gene>
    <name evidence="3" type="ORF">E4A49_00480</name>
</gene>
<dbReference type="Proteomes" id="UP000297477">
    <property type="component" value="Unassembled WGS sequence"/>
</dbReference>
<keyword evidence="1" id="KW-0812">Transmembrane</keyword>
<dbReference type="EMBL" id="SPKT01000001">
    <property type="protein sequence ID" value="TFI01538.1"/>
    <property type="molecule type" value="Genomic_DNA"/>
</dbReference>
<dbReference type="CDD" id="cd00229">
    <property type="entry name" value="SGNH_hydrolase"/>
    <property type="match status" value="1"/>
</dbReference>
<sequence length="268" mass="28633">MRSRMTAMARPGRGCGPAVLVGTGRGRAYDGHMKRPVLLVLLVLITVAAVVAVWWSGRQPAPEGAVNDVKPFQYQADTRPTVEVYGDSISQGDSSNFSSGNTGPTSWVSHLGGPDGLRFVGGYARPGMKMTEAASEASNIVVPQQTASTVVVELGTNDINTGGEWSDFAEALEDFTSHLDVEPSGIVVVGVGPIDRLDPDAIAAWNERTQDLADEKGWLYVWPFSDLTDADGYWVPEYTEDGLHPNKSGAQVLGANMAEEVRAALAER</sequence>
<feature type="domain" description="SGNH hydrolase-type esterase" evidence="2">
    <location>
        <begin position="84"/>
        <end position="251"/>
    </location>
</feature>
<evidence type="ECO:0000313" key="4">
    <source>
        <dbReference type="Proteomes" id="UP000297477"/>
    </source>
</evidence>
<dbReference type="PANTHER" id="PTHR30383">
    <property type="entry name" value="THIOESTERASE 1/PROTEASE 1/LYSOPHOSPHOLIPASE L1"/>
    <property type="match status" value="1"/>
</dbReference>
<proteinExistence type="predicted"/>
<protein>
    <submittedName>
        <fullName evidence="3">SGNH/GDSL hydrolase family protein</fullName>
    </submittedName>
</protein>